<keyword evidence="3" id="KW-0975">Bacterial flagellum</keyword>
<sequence length="234" mass="24443">MPDLIESARAILVSSELRARSSAQDIANSSTAAYKQQISFAQILEEGERDGLPATRFATQFVQGRLTHTGRDLDLAIVGPGLLQMRDGESLIYSRGGSFVRGPDGTIADERGRVLQQAGGGDLVAAGEQVEIVSDGTVLANGMPVAAVGIFETSAPGAVEALGGSLYGVPLDAIIEAEVSSLRQGYLESANVVLSDELVAMMTASRQAESGARISQVYDQLIGQAITTFGRGTQ</sequence>
<dbReference type="PATRIC" id="fig|543877.4.peg.1924"/>
<comment type="similarity">
    <text evidence="2">Belongs to the flagella basal body rod proteins family.</text>
</comment>
<dbReference type="EMBL" id="CP011805">
    <property type="protein sequence ID" value="AKM07958.1"/>
    <property type="molecule type" value="Genomic_DNA"/>
</dbReference>
<organism evidence="5 6">
    <name type="scientific">Pelagerythrobacter marensis</name>
    <dbReference type="NCBI Taxonomy" id="543877"/>
    <lineage>
        <taxon>Bacteria</taxon>
        <taxon>Pseudomonadati</taxon>
        <taxon>Pseudomonadota</taxon>
        <taxon>Alphaproteobacteria</taxon>
        <taxon>Sphingomonadales</taxon>
        <taxon>Erythrobacteraceae</taxon>
        <taxon>Pelagerythrobacter</taxon>
    </lineage>
</organism>
<proteinExistence type="inferred from homology"/>
<evidence type="ECO:0000259" key="4">
    <source>
        <dbReference type="Pfam" id="PF06429"/>
    </source>
</evidence>
<keyword evidence="5" id="KW-0969">Cilium</keyword>
<dbReference type="GO" id="GO:0009425">
    <property type="term" value="C:bacterial-type flagellum basal body"/>
    <property type="evidence" value="ECO:0007669"/>
    <property type="project" value="UniProtKB-SubCell"/>
</dbReference>
<dbReference type="InterPro" id="IPR037925">
    <property type="entry name" value="FlgE/F/G-like"/>
</dbReference>
<dbReference type="Pfam" id="PF06429">
    <property type="entry name" value="Flg_bbr_C"/>
    <property type="match status" value="1"/>
</dbReference>
<evidence type="ECO:0000313" key="6">
    <source>
        <dbReference type="Proteomes" id="UP000037643"/>
    </source>
</evidence>
<dbReference type="KEGG" id="amx:AM2010_1896"/>
<evidence type="ECO:0000256" key="1">
    <source>
        <dbReference type="ARBA" id="ARBA00004117"/>
    </source>
</evidence>
<comment type="subcellular location">
    <subcellularLocation>
        <location evidence="1">Bacterial flagellum basal body</location>
    </subcellularLocation>
</comment>
<evidence type="ECO:0000313" key="5">
    <source>
        <dbReference type="EMBL" id="AKM07958.1"/>
    </source>
</evidence>
<name>A0A0G3XC22_9SPHN</name>
<dbReference type="STRING" id="543877.AM2010_1896"/>
<keyword evidence="5" id="KW-0966">Cell projection</keyword>
<feature type="domain" description="Flagellar basal-body/hook protein C-terminal" evidence="4">
    <location>
        <begin position="183"/>
        <end position="226"/>
    </location>
</feature>
<accession>A0A0G3XC22</accession>
<dbReference type="SUPFAM" id="SSF117143">
    <property type="entry name" value="Flagellar hook protein flgE"/>
    <property type="match status" value="1"/>
</dbReference>
<gene>
    <name evidence="5" type="ORF">AM2010_1896</name>
</gene>
<keyword evidence="6" id="KW-1185">Reference proteome</keyword>
<dbReference type="InterPro" id="IPR010930">
    <property type="entry name" value="Flg_bb/hook_C_dom"/>
</dbReference>
<dbReference type="PANTHER" id="PTHR30435">
    <property type="entry name" value="FLAGELLAR PROTEIN"/>
    <property type="match status" value="1"/>
</dbReference>
<dbReference type="Proteomes" id="UP000037643">
    <property type="component" value="Chromosome"/>
</dbReference>
<dbReference type="PANTHER" id="PTHR30435:SF19">
    <property type="entry name" value="FLAGELLAR BASAL-BODY ROD PROTEIN FLGG"/>
    <property type="match status" value="1"/>
</dbReference>
<evidence type="ECO:0000256" key="2">
    <source>
        <dbReference type="ARBA" id="ARBA00009677"/>
    </source>
</evidence>
<evidence type="ECO:0000256" key="3">
    <source>
        <dbReference type="ARBA" id="ARBA00023143"/>
    </source>
</evidence>
<reference evidence="5 6" key="1">
    <citation type="submission" date="2015-06" db="EMBL/GenBank/DDBJ databases">
        <authorList>
            <person name="Kim K.M."/>
        </authorList>
    </citation>
    <scope>NUCLEOTIDE SEQUENCE [LARGE SCALE GENOMIC DNA]</scope>
    <source>
        <strain evidence="5 6">KCTC 22370</strain>
    </source>
</reference>
<dbReference type="AlphaFoldDB" id="A0A0G3XC22"/>
<dbReference type="GO" id="GO:0071978">
    <property type="term" value="P:bacterial-type flagellum-dependent swarming motility"/>
    <property type="evidence" value="ECO:0007669"/>
    <property type="project" value="TreeGrafter"/>
</dbReference>
<protein>
    <submittedName>
        <fullName evidence="5">Flagellar hook-basal body complex protein FlhO</fullName>
    </submittedName>
</protein>
<keyword evidence="5" id="KW-0282">Flagellum</keyword>